<protein>
    <recommendedName>
        <fullName evidence="4">Protease</fullName>
    </recommendedName>
</protein>
<dbReference type="EMBL" id="JAHOPB010000001">
    <property type="protein sequence ID" value="MBU8874751.1"/>
    <property type="molecule type" value="Genomic_DNA"/>
</dbReference>
<sequence>MADTIYTITPAPEADTAPETAAVRERELQPAPASAEPGTEATATAPADYSGLALPDGYRADDPVFGEAIKLFEGEKIAPETAQRLIDFTIERDKEIARAVNDHSAASWTKQTGEWRATAEKEFSPEALGNARTALARVFDRQTIAYLESLGFTNHPGLIRGMVKVANAIKDDSFVGGNAGRGSGAMDPKSLYPNSQHN</sequence>
<evidence type="ECO:0008006" key="4">
    <source>
        <dbReference type="Google" id="ProtNLM"/>
    </source>
</evidence>
<dbReference type="Proteomes" id="UP000727907">
    <property type="component" value="Unassembled WGS sequence"/>
</dbReference>
<organism evidence="2 3">
    <name type="scientific">Reyranella humidisoli</name>
    <dbReference type="NCBI Taxonomy" id="2849149"/>
    <lineage>
        <taxon>Bacteria</taxon>
        <taxon>Pseudomonadati</taxon>
        <taxon>Pseudomonadota</taxon>
        <taxon>Alphaproteobacteria</taxon>
        <taxon>Hyphomicrobiales</taxon>
        <taxon>Reyranellaceae</taxon>
        <taxon>Reyranella</taxon>
    </lineage>
</organism>
<proteinExistence type="predicted"/>
<feature type="region of interest" description="Disordered" evidence="1">
    <location>
        <begin position="1"/>
        <end position="47"/>
    </location>
</feature>
<feature type="compositionally biased region" description="Low complexity" evidence="1">
    <location>
        <begin position="30"/>
        <end position="47"/>
    </location>
</feature>
<reference evidence="2 3" key="1">
    <citation type="submission" date="2021-06" db="EMBL/GenBank/DDBJ databases">
        <authorList>
            <person name="Lee D.H."/>
        </authorList>
    </citation>
    <scope>NUCLEOTIDE SEQUENCE [LARGE SCALE GENOMIC DNA]</scope>
    <source>
        <strain evidence="2 3">MMS21-HV4-11</strain>
    </source>
</reference>
<comment type="caution">
    <text evidence="2">The sequence shown here is derived from an EMBL/GenBank/DDBJ whole genome shotgun (WGS) entry which is preliminary data.</text>
</comment>
<keyword evidence="3" id="KW-1185">Reference proteome</keyword>
<evidence type="ECO:0000256" key="1">
    <source>
        <dbReference type="SAM" id="MobiDB-lite"/>
    </source>
</evidence>
<name>A0ABS6IJH8_9HYPH</name>
<accession>A0ABS6IJH8</accession>
<feature type="compositionally biased region" description="Low complexity" evidence="1">
    <location>
        <begin position="9"/>
        <end position="21"/>
    </location>
</feature>
<feature type="region of interest" description="Disordered" evidence="1">
    <location>
        <begin position="177"/>
        <end position="198"/>
    </location>
</feature>
<evidence type="ECO:0000313" key="2">
    <source>
        <dbReference type="EMBL" id="MBU8874751.1"/>
    </source>
</evidence>
<gene>
    <name evidence="2" type="ORF">KQ910_13330</name>
</gene>
<evidence type="ECO:0000313" key="3">
    <source>
        <dbReference type="Proteomes" id="UP000727907"/>
    </source>
</evidence>
<dbReference type="RefSeq" id="WP_216960806.1">
    <property type="nucleotide sequence ID" value="NZ_JAHOPB010000001.1"/>
</dbReference>